<evidence type="ECO:0000313" key="4">
    <source>
        <dbReference type="Proteomes" id="UP000516428"/>
    </source>
</evidence>
<dbReference type="InterPro" id="IPR000468">
    <property type="entry name" value="Barstar"/>
</dbReference>
<keyword evidence="4" id="KW-1185">Reference proteome</keyword>
<dbReference type="InterPro" id="IPR035905">
    <property type="entry name" value="Barstar-like_sf"/>
</dbReference>
<gene>
    <name evidence="3" type="ORF">IAG42_29785</name>
</gene>
<protein>
    <submittedName>
        <fullName evidence="3">Barstar family protein</fullName>
    </submittedName>
</protein>
<feature type="domain" description="Barstar (barnase inhibitor)" evidence="2">
    <location>
        <begin position="12"/>
        <end position="92"/>
    </location>
</feature>
<dbReference type="SUPFAM" id="SSF52038">
    <property type="entry name" value="Barstar-related"/>
    <property type="match status" value="1"/>
</dbReference>
<evidence type="ECO:0000256" key="1">
    <source>
        <dbReference type="ARBA" id="ARBA00006845"/>
    </source>
</evidence>
<name>A0A7H1BF72_9ACTN</name>
<dbReference type="CDD" id="cd05141">
    <property type="entry name" value="Barstar_evA4336-like"/>
    <property type="match status" value="1"/>
</dbReference>
<sequence>MSGLPASPADWTVRALDLGGAADKAGLMDRIAAALALPSWFGRNWDALADVLGDHQLMPDGAAVLVVSGWRDFEARNPAQWATAVEVFDQAAAITVLLSLGGSDDHPRQAP</sequence>
<accession>A0A7H1BF72</accession>
<evidence type="ECO:0000259" key="2">
    <source>
        <dbReference type="Pfam" id="PF01337"/>
    </source>
</evidence>
<comment type="similarity">
    <text evidence="1">Belongs to the barstar family.</text>
</comment>
<dbReference type="Pfam" id="PF01337">
    <property type="entry name" value="Barstar"/>
    <property type="match status" value="1"/>
</dbReference>
<dbReference type="AlphaFoldDB" id="A0A7H1BF72"/>
<dbReference type="EMBL" id="CP061281">
    <property type="protein sequence ID" value="QNS07377.1"/>
    <property type="molecule type" value="Genomic_DNA"/>
</dbReference>
<evidence type="ECO:0000313" key="3">
    <source>
        <dbReference type="EMBL" id="QNS07377.1"/>
    </source>
</evidence>
<dbReference type="Proteomes" id="UP000516428">
    <property type="component" value="Chromosome"/>
</dbReference>
<organism evidence="3 4">
    <name type="scientific">Streptomyces xanthii</name>
    <dbReference type="NCBI Taxonomy" id="2768069"/>
    <lineage>
        <taxon>Bacteria</taxon>
        <taxon>Bacillati</taxon>
        <taxon>Actinomycetota</taxon>
        <taxon>Actinomycetes</taxon>
        <taxon>Kitasatosporales</taxon>
        <taxon>Streptomycetaceae</taxon>
        <taxon>Streptomyces</taxon>
    </lineage>
</organism>
<dbReference type="RefSeq" id="WP_188340044.1">
    <property type="nucleotide sequence ID" value="NZ_CP061281.1"/>
</dbReference>
<dbReference type="Gene3D" id="3.30.370.10">
    <property type="entry name" value="Barstar-like"/>
    <property type="match status" value="1"/>
</dbReference>
<proteinExistence type="inferred from homology"/>
<dbReference type="KEGG" id="sxn:IAG42_29785"/>
<reference evidence="3 4" key="1">
    <citation type="submission" date="2020-09" db="EMBL/GenBank/DDBJ databases">
        <title>A novel species.</title>
        <authorList>
            <person name="Gao J."/>
        </authorList>
    </citation>
    <scope>NUCLEOTIDE SEQUENCE [LARGE SCALE GENOMIC DNA]</scope>
    <source>
        <strain evidence="3 4">CRXT-Y-14</strain>
    </source>
</reference>